<reference evidence="3 4" key="2">
    <citation type="journal article" date="2016" name="Infect. Immun.">
        <title>Helicobacter saguini, a Novel Helicobacter Isolated from Cotton-Top Tamarins with Ulcerative Colitis, Has Proinflammatory Properties and Induces Typhlocolitis and Dysplasia in Gnotobiotic IL-10-/- Mice.</title>
        <authorList>
            <person name="Shen Z."/>
            <person name="Mannion A."/>
            <person name="Whary M.T."/>
            <person name="Muthupalani S."/>
            <person name="Sheh A."/>
            <person name="Feng Y."/>
            <person name="Gong G."/>
            <person name="Vandamme P."/>
            <person name="Holcombe H.R."/>
            <person name="Paster B.J."/>
            <person name="Fox J.G."/>
        </authorList>
    </citation>
    <scope>NUCLEOTIDE SEQUENCE [LARGE SCALE GENOMIC DNA]</scope>
    <source>
        <strain evidence="3 4">MIT 97-6194</strain>
    </source>
</reference>
<dbReference type="RefSeq" id="WP_052062449.1">
    <property type="nucleotide sequence ID" value="NZ_JRMP02000013.1"/>
</dbReference>
<gene>
    <name evidence="2" type="ORF">DCO61_02280</name>
    <name evidence="3" type="ORF">LS64_008510</name>
</gene>
<feature type="domain" description="Methyltransferase" evidence="1">
    <location>
        <begin position="10"/>
        <end position="101"/>
    </location>
</feature>
<accession>A0A347VUK0</accession>
<dbReference type="Pfam" id="PF13649">
    <property type="entry name" value="Methyltransf_25"/>
    <property type="match status" value="1"/>
</dbReference>
<dbReference type="AlphaFoldDB" id="A0A347VUK0"/>
<dbReference type="SUPFAM" id="SSF53335">
    <property type="entry name" value="S-adenosyl-L-methionine-dependent methyltransferases"/>
    <property type="match status" value="1"/>
</dbReference>
<name>A0A347VUK0_9HELI</name>
<protein>
    <submittedName>
        <fullName evidence="3">Class I SAM-dependent methyltransferase</fullName>
    </submittedName>
    <submittedName>
        <fullName evidence="2">Methyltransferase domain-containing protein</fullName>
    </submittedName>
</protein>
<reference evidence="3" key="3">
    <citation type="submission" date="2018-04" db="EMBL/GenBank/DDBJ databases">
        <authorList>
            <person name="Sheh A."/>
            <person name="Shen Z."/>
            <person name="Mannion A.J."/>
            <person name="Fox J.G."/>
        </authorList>
    </citation>
    <scope>NUCLEOTIDE SEQUENCE</scope>
    <source>
        <strain evidence="3">MIT 97-6194</strain>
    </source>
</reference>
<evidence type="ECO:0000313" key="5">
    <source>
        <dbReference type="Proteomes" id="UP000477070"/>
    </source>
</evidence>
<sequence length="180" mass="21113">MHNFFKPKLVELGCGNGRDSIYFAKNGLDVLGIDMCENEIALLAKNNPNVRFKCADFTRLDFMQELKDIDIIYSRFTLHSITQEQENRLFAWIVANLKSNGLFCIEARGLKNSLYKKGKPVSGEKNAFIYNSHFRRFLDFEMLCENLKSHFKILYAKEEKNFAPYKDENDYFIRIIARKN</sequence>
<evidence type="ECO:0000313" key="3">
    <source>
        <dbReference type="EMBL" id="TLD93658.1"/>
    </source>
</evidence>
<evidence type="ECO:0000313" key="4">
    <source>
        <dbReference type="Proteomes" id="UP000029714"/>
    </source>
</evidence>
<evidence type="ECO:0000259" key="1">
    <source>
        <dbReference type="Pfam" id="PF13649"/>
    </source>
</evidence>
<dbReference type="OrthoDB" id="9804312at2"/>
<keyword evidence="4" id="KW-1185">Reference proteome</keyword>
<dbReference type="CDD" id="cd02440">
    <property type="entry name" value="AdoMet_MTases"/>
    <property type="match status" value="1"/>
</dbReference>
<proteinExistence type="predicted"/>
<evidence type="ECO:0000313" key="2">
    <source>
        <dbReference type="EMBL" id="MWV68880.1"/>
    </source>
</evidence>
<dbReference type="GO" id="GO:0032259">
    <property type="term" value="P:methylation"/>
    <property type="evidence" value="ECO:0007669"/>
    <property type="project" value="UniProtKB-KW"/>
</dbReference>
<dbReference type="InterPro" id="IPR041698">
    <property type="entry name" value="Methyltransf_25"/>
</dbReference>
<comment type="caution">
    <text evidence="3">The sequence shown here is derived from an EMBL/GenBank/DDBJ whole genome shotgun (WGS) entry which is preliminary data.</text>
</comment>
<organism evidence="3 4">
    <name type="scientific">Helicobacter saguini</name>
    <dbReference type="NCBI Taxonomy" id="1548018"/>
    <lineage>
        <taxon>Bacteria</taxon>
        <taxon>Pseudomonadati</taxon>
        <taxon>Campylobacterota</taxon>
        <taxon>Epsilonproteobacteria</taxon>
        <taxon>Campylobacterales</taxon>
        <taxon>Helicobacteraceae</taxon>
        <taxon>Helicobacter</taxon>
    </lineage>
</organism>
<dbReference type="Proteomes" id="UP000477070">
    <property type="component" value="Unassembled WGS sequence"/>
</dbReference>
<dbReference type="EMBL" id="JRMP02000013">
    <property type="protein sequence ID" value="TLD93658.1"/>
    <property type="molecule type" value="Genomic_DNA"/>
</dbReference>
<dbReference type="GO" id="GO:0008168">
    <property type="term" value="F:methyltransferase activity"/>
    <property type="evidence" value="ECO:0007669"/>
    <property type="project" value="UniProtKB-KW"/>
</dbReference>
<reference evidence="3 4" key="1">
    <citation type="journal article" date="2014" name="Genome Announc.">
        <title>Draft genome sequences of eight enterohepatic helicobacter species isolated from both laboratory and wild rodents.</title>
        <authorList>
            <person name="Sheh A."/>
            <person name="Shen Z."/>
            <person name="Fox J.G."/>
        </authorList>
    </citation>
    <scope>NUCLEOTIDE SEQUENCE [LARGE SCALE GENOMIC DNA]</scope>
    <source>
        <strain evidence="3 4">MIT 97-6194</strain>
    </source>
</reference>
<keyword evidence="3" id="KW-0808">Transferase</keyword>
<keyword evidence="3" id="KW-0489">Methyltransferase</keyword>
<dbReference type="Proteomes" id="UP000029714">
    <property type="component" value="Unassembled WGS sequence"/>
</dbReference>
<dbReference type="Gene3D" id="3.40.50.150">
    <property type="entry name" value="Vaccinia Virus protein VP39"/>
    <property type="match status" value="1"/>
</dbReference>
<reference evidence="2 5" key="4">
    <citation type="submission" date="2019-12" db="EMBL/GenBank/DDBJ databases">
        <title>Multi-Generational Helicobacter saguini Isolates.</title>
        <authorList>
            <person name="Mannion A."/>
            <person name="Shen Z."/>
            <person name="Fox J.G."/>
        </authorList>
    </citation>
    <scope>NUCLEOTIDE SEQUENCE [LARGE SCALE GENOMIC DNA]</scope>
    <source>
        <strain evidence="2">16-048</strain>
        <strain evidence="5">16-048 (F4)</strain>
    </source>
</reference>
<dbReference type="EMBL" id="QBIU01000001">
    <property type="protein sequence ID" value="MWV68880.1"/>
    <property type="molecule type" value="Genomic_DNA"/>
</dbReference>
<dbReference type="InterPro" id="IPR029063">
    <property type="entry name" value="SAM-dependent_MTases_sf"/>
</dbReference>